<dbReference type="PANTHER" id="PTHR23083">
    <property type="entry name" value="TETRATRICOPEPTIDE REPEAT PROTEIN, TPR"/>
    <property type="match status" value="1"/>
</dbReference>
<feature type="compositionally biased region" description="Basic and acidic residues" evidence="3">
    <location>
        <begin position="787"/>
        <end position="807"/>
    </location>
</feature>
<dbReference type="InterPro" id="IPR019734">
    <property type="entry name" value="TPR_rpt"/>
</dbReference>
<dbReference type="InterPro" id="IPR051722">
    <property type="entry name" value="Endocytosis_PI4K-reg_protein"/>
</dbReference>
<reference evidence="4 5" key="1">
    <citation type="submission" date="2014-04" db="EMBL/GenBank/DDBJ databases">
        <authorList>
            <consortium name="DOE Joint Genome Institute"/>
            <person name="Kuo A."/>
            <person name="Martino E."/>
            <person name="Perotto S."/>
            <person name="Kohler A."/>
            <person name="Nagy L.G."/>
            <person name="Floudas D."/>
            <person name="Copeland A."/>
            <person name="Barry K.W."/>
            <person name="Cichocki N."/>
            <person name="Veneault-Fourrey C."/>
            <person name="LaButti K."/>
            <person name="Lindquist E.A."/>
            <person name="Lipzen A."/>
            <person name="Lundell T."/>
            <person name="Morin E."/>
            <person name="Murat C."/>
            <person name="Sun H."/>
            <person name="Tunlid A."/>
            <person name="Henrissat B."/>
            <person name="Grigoriev I.V."/>
            <person name="Hibbett D.S."/>
            <person name="Martin F."/>
            <person name="Nordberg H.P."/>
            <person name="Cantor M.N."/>
            <person name="Hua S.X."/>
        </authorList>
    </citation>
    <scope>NUCLEOTIDE SEQUENCE [LARGE SCALE GENOMIC DNA]</scope>
    <source>
        <strain evidence="4 5">Zn</strain>
    </source>
</reference>
<protein>
    <recommendedName>
        <fullName evidence="6">Filamentation protein</fullName>
    </recommendedName>
</protein>
<evidence type="ECO:0008006" key="6">
    <source>
        <dbReference type="Google" id="ProtNLM"/>
    </source>
</evidence>
<dbReference type="EMBL" id="KN832871">
    <property type="protein sequence ID" value="KIN06257.1"/>
    <property type="molecule type" value="Genomic_DNA"/>
</dbReference>
<organism evidence="4 5">
    <name type="scientific">Oidiodendron maius (strain Zn)</name>
    <dbReference type="NCBI Taxonomy" id="913774"/>
    <lineage>
        <taxon>Eukaryota</taxon>
        <taxon>Fungi</taxon>
        <taxon>Dikarya</taxon>
        <taxon>Ascomycota</taxon>
        <taxon>Pezizomycotina</taxon>
        <taxon>Leotiomycetes</taxon>
        <taxon>Leotiomycetes incertae sedis</taxon>
        <taxon>Myxotrichaceae</taxon>
        <taxon>Oidiodendron</taxon>
    </lineage>
</organism>
<gene>
    <name evidence="4" type="ORF">OIDMADRAFT_24588</name>
</gene>
<dbReference type="PANTHER" id="PTHR23083:SF464">
    <property type="entry name" value="TETRATRICOPEPTIDE REPEAT DOMAIN 7, ISOFORM A"/>
    <property type="match status" value="1"/>
</dbReference>
<comment type="function">
    <text evidence="1">Involved in endocytosis.</text>
</comment>
<feature type="compositionally biased region" description="Polar residues" evidence="3">
    <location>
        <begin position="826"/>
        <end position="839"/>
    </location>
</feature>
<evidence type="ECO:0000256" key="2">
    <source>
        <dbReference type="ARBA" id="ARBA00038251"/>
    </source>
</evidence>
<feature type="region of interest" description="Disordered" evidence="3">
    <location>
        <begin position="713"/>
        <end position="737"/>
    </location>
</feature>
<evidence type="ECO:0000313" key="4">
    <source>
        <dbReference type="EMBL" id="KIN06257.1"/>
    </source>
</evidence>
<reference evidence="5" key="2">
    <citation type="submission" date="2015-01" db="EMBL/GenBank/DDBJ databases">
        <title>Evolutionary Origins and Diversification of the Mycorrhizal Mutualists.</title>
        <authorList>
            <consortium name="DOE Joint Genome Institute"/>
            <consortium name="Mycorrhizal Genomics Consortium"/>
            <person name="Kohler A."/>
            <person name="Kuo A."/>
            <person name="Nagy L.G."/>
            <person name="Floudas D."/>
            <person name="Copeland A."/>
            <person name="Barry K.W."/>
            <person name="Cichocki N."/>
            <person name="Veneault-Fourrey C."/>
            <person name="LaButti K."/>
            <person name="Lindquist E.A."/>
            <person name="Lipzen A."/>
            <person name="Lundell T."/>
            <person name="Morin E."/>
            <person name="Murat C."/>
            <person name="Riley R."/>
            <person name="Ohm R."/>
            <person name="Sun H."/>
            <person name="Tunlid A."/>
            <person name="Henrissat B."/>
            <person name="Grigoriev I.V."/>
            <person name="Hibbett D.S."/>
            <person name="Martin F."/>
        </authorList>
    </citation>
    <scope>NUCLEOTIDE SEQUENCE [LARGE SCALE GENOMIC DNA]</scope>
    <source>
        <strain evidence="5">Zn</strain>
    </source>
</reference>
<dbReference type="OrthoDB" id="29013at2759"/>
<evidence type="ECO:0000256" key="1">
    <source>
        <dbReference type="ARBA" id="ARBA00002550"/>
    </source>
</evidence>
<feature type="region of interest" description="Disordered" evidence="3">
    <location>
        <begin position="782"/>
        <end position="901"/>
    </location>
</feature>
<dbReference type="InParanoid" id="A0A0C3HVL4"/>
<dbReference type="Gene3D" id="1.25.40.10">
    <property type="entry name" value="Tetratricopeptide repeat domain"/>
    <property type="match status" value="1"/>
</dbReference>
<comment type="similarity">
    <text evidence="2">Belongs to the YPP1 family.</text>
</comment>
<dbReference type="SUPFAM" id="SSF48452">
    <property type="entry name" value="TPR-like"/>
    <property type="match status" value="1"/>
</dbReference>
<accession>A0A0C3HVL4</accession>
<dbReference type="Proteomes" id="UP000054321">
    <property type="component" value="Unassembled WGS sequence"/>
</dbReference>
<dbReference type="AlphaFoldDB" id="A0A0C3HVL4"/>
<feature type="region of interest" description="Disordered" evidence="3">
    <location>
        <begin position="1103"/>
        <end position="1142"/>
    </location>
</feature>
<evidence type="ECO:0000313" key="5">
    <source>
        <dbReference type="Proteomes" id="UP000054321"/>
    </source>
</evidence>
<name>A0A0C3HVL4_OIDMZ</name>
<dbReference type="InterPro" id="IPR011990">
    <property type="entry name" value="TPR-like_helical_dom_sf"/>
</dbReference>
<feature type="compositionally biased region" description="Polar residues" evidence="3">
    <location>
        <begin position="1109"/>
        <end position="1131"/>
    </location>
</feature>
<dbReference type="SMART" id="SM00028">
    <property type="entry name" value="TPR"/>
    <property type="match status" value="4"/>
</dbReference>
<proteinExistence type="inferred from homology"/>
<dbReference type="HOGENOM" id="CLU_003276_0_0_1"/>
<sequence length="1224" mass="133837">MIRQQTKAAHYIQTLDEARCSGDWNAVPELVRKIRKHAPDRICLALAAECEHAVTQARLGVAVPTAIAGTAKSSQHSQSLSKYIPQLLTAVESERTHMEDGFQAQVCLGWLHWHLGEPALAAGRLPKNIGHDLAQFDGHSKEAAEWTKVCALKASYVKGSSLAKTGAVAEGLEAFVSGLPILAAASSKQKQWREVRNWMEVFLTGFCMLSSQAIKSRITSPVEPESLAAFRAWGAFCDGQGLVPVGGSVPHTEVSPRLVWKEYYTTLSRLLQQGLPFPPTHPVGAQSQPLSRSQQRAELKRVESQYETILLNELQFPSADKFNQEVEAFLEIVIQNWNILCGGSWKDSDLGEGGAEAVSRDVLNILYRGASKTFHSTAILRHLFSVHVALAEFDLAVKAFDTYMDIVKTAKARIEQTGEPEPGLDDDETILNTASECIMALCRYGSRQGAEKAKDIGQFFEAWLNKHNAAYSENGKRETTKNENGTERGAIIAPKTFALAWRCIGISHAQWARLTFDTFSRSDLQSRAVKCFRRSLLPEYESEASVETLFALGTILAERRDLATAIETVKFGLLPSASPKRQSDASGPYAGQFVRERSLIPLWHLMALLLSARQEFSMAIRSCEGAFEQFKDPRNLFGEETFNHRSDHLNEKSLPRRYGVVDDMDDFEKQNVLEVKMTQLMLIEVMEGPEIAVNSSGELLSLYSRLFGDPSKDIKPTPASNAQLAPPPPSSSAGTIRSLKGSIFGRSIRKSLPAVAAGENAGSHQRSNTIQTITSHIAPAIQVTSETGKEERQPHLTKSQRPEKPKGGESVSQKKSPGTIRKRATSADQRNMSVETGPTPQVVDGEEFFTPPGNAEEHSQWLDPGQRASQVGLAISPDSTSIDDSQDLDSPLPPASQEKTQEVPLISTNFDLDKAQDSRLSNITPYSSFTSPVTRVPRIQQRQRRAAILVKVWLLISAFYRRAAMYDDAKGAIEEAHKLVQSVDTEISGDKTGNLSTAHTGWGGNKNVKELWADVCAERGALAVAESSPYAALGYFEAALTHFADHPAAIVGLSKIMADIYDGELLPPPSIPPIVPSGTLYIPSLNPTLPIRPSPNAEPSILAVPSSPLGMSSSAPTTASKSYPTNTTPSAFASKPPEKEPSATLLDKVAARDRAYGLLSTLTKLGTGWNNSEAWFALARSYELGGQLEKSRECLWWCVELEESRAVRDWSEVLGGTARGGYVL</sequence>
<keyword evidence="5" id="KW-1185">Reference proteome</keyword>
<evidence type="ECO:0000256" key="3">
    <source>
        <dbReference type="SAM" id="MobiDB-lite"/>
    </source>
</evidence>
<dbReference type="STRING" id="913774.A0A0C3HVL4"/>